<protein>
    <submittedName>
        <fullName evidence="1">Putative kinase protein</fullName>
    </submittedName>
</protein>
<keyword evidence="1" id="KW-0614">Plasmid</keyword>
<organism evidence="1">
    <name type="scientific">Escherichia coli</name>
    <dbReference type="NCBI Taxonomy" id="562"/>
    <lineage>
        <taxon>Bacteria</taxon>
        <taxon>Pseudomonadati</taxon>
        <taxon>Pseudomonadota</taxon>
        <taxon>Gammaproteobacteria</taxon>
        <taxon>Enterobacterales</taxon>
        <taxon>Enterobacteriaceae</taxon>
        <taxon>Escherichia</taxon>
    </lineage>
</organism>
<dbReference type="GO" id="GO:0016301">
    <property type="term" value="F:kinase activity"/>
    <property type="evidence" value="ECO:0007669"/>
    <property type="project" value="UniProtKB-KW"/>
</dbReference>
<accession>A0A160HRA6</accession>
<keyword evidence="1" id="KW-0808">Transferase</keyword>
<proteinExistence type="predicted"/>
<dbReference type="Gene3D" id="1.10.510.10">
    <property type="entry name" value="Transferase(Phosphotransferase) domain 1"/>
    <property type="match status" value="1"/>
</dbReference>
<name>A0A160HRA6_ECOLX</name>
<evidence type="ECO:0000313" key="1">
    <source>
        <dbReference type="EMBL" id="ANC48199.1"/>
    </source>
</evidence>
<sequence>MSVGSTHHLEMVFVWKQNYILVDEYFFFCCTWIVNSAYKNVLIDPEMGHACIIDVDGLVVPGKYPPDVVGTPDFIAPEVVKTSHLSKEDPNRVLPSISTDRHALSVLIYMYLFFRHPLRGGKIHDMSDEVRDETLSMGEKALFIEHPTDKSNAVKVSQLSSFSLPWADPEKIPYTIMGPYLTPLFERAFIDGLHDANKRPTADEWESALVKTVDLIQPCQNKACEQKWYVFSGKTKPVCPYCGTPYKGKLPVLNLYSSRKEGSYRPDDHRLMVWSGQSIYAWHVNRLIAPNERTTDAQRKRVGYFVFHNDQWWLVNEGINGLMSLPDKRQIAIGEKIELTNNAQFVLSKEEGGRLVVVQLVEN</sequence>
<reference evidence="1" key="1">
    <citation type="journal article" date="2016" name="Int. J. Infect. Dis.">
        <title>Plasmid-mediated colistin resistance in Escherichia coli from the Arabian Peninsula.</title>
        <authorList>
            <person name="Sonnevend A."/>
            <person name="Ghazawi A."/>
            <person name="Alqahtani M."/>
            <person name="Shibl A."/>
            <person name="Jamal W."/>
            <person name="Hashmey R."/>
            <person name="Pal T."/>
        </authorList>
    </citation>
    <scope>NUCLEOTIDE SEQUENCE</scope>
    <source>
        <strain evidence="1">SA26</strain>
        <plasmid evidence="1">pSA26-MCR-1</plasmid>
    </source>
</reference>
<keyword evidence="1" id="KW-0418">Kinase</keyword>
<dbReference type="EMBL" id="KU743384">
    <property type="protein sequence ID" value="ANC48199.1"/>
    <property type="molecule type" value="Genomic_DNA"/>
</dbReference>
<dbReference type="RefSeq" id="WP_261588941.1">
    <property type="nucleotide sequence ID" value="NZ_JAGGGM010000046.1"/>
</dbReference>
<dbReference type="AlphaFoldDB" id="A0A160HRA6"/>
<geneLocation type="plasmid" evidence="1">
    <name>pSA26-MCR-1</name>
</geneLocation>
<dbReference type="InterPro" id="IPR011009">
    <property type="entry name" value="Kinase-like_dom_sf"/>
</dbReference>
<dbReference type="SUPFAM" id="SSF56112">
    <property type="entry name" value="Protein kinase-like (PK-like)"/>
    <property type="match status" value="1"/>
</dbReference>